<evidence type="ECO:0000313" key="2">
    <source>
        <dbReference type="Proteomes" id="UP000789920"/>
    </source>
</evidence>
<gene>
    <name evidence="1" type="ORF">RPERSI_LOCUS24960</name>
</gene>
<comment type="caution">
    <text evidence="1">The sequence shown here is derived from an EMBL/GenBank/DDBJ whole genome shotgun (WGS) entry which is preliminary data.</text>
</comment>
<protein>
    <submittedName>
        <fullName evidence="1">17007_t:CDS:1</fullName>
    </submittedName>
</protein>
<accession>A0ACA9RZR0</accession>
<keyword evidence="2" id="KW-1185">Reference proteome</keyword>
<dbReference type="Proteomes" id="UP000789920">
    <property type="component" value="Unassembled WGS sequence"/>
</dbReference>
<sequence length="80" mass="9639">NLQLPNWSWFAFSDQNLHHIRLRNLAQKIFLVYRDALINLSYETESQSSTEGQKSYQNQKSYQKNQKLYRSKTENVRSKK</sequence>
<name>A0ACA9RZR0_9GLOM</name>
<evidence type="ECO:0000313" key="1">
    <source>
        <dbReference type="EMBL" id="CAG8818658.1"/>
    </source>
</evidence>
<dbReference type="EMBL" id="CAJVQC010081290">
    <property type="protein sequence ID" value="CAG8818658.1"/>
    <property type="molecule type" value="Genomic_DNA"/>
</dbReference>
<proteinExistence type="predicted"/>
<reference evidence="1" key="1">
    <citation type="submission" date="2021-06" db="EMBL/GenBank/DDBJ databases">
        <authorList>
            <person name="Kallberg Y."/>
            <person name="Tangrot J."/>
            <person name="Rosling A."/>
        </authorList>
    </citation>
    <scope>NUCLEOTIDE SEQUENCE</scope>
    <source>
        <strain evidence="1">MA461A</strain>
    </source>
</reference>
<organism evidence="1 2">
    <name type="scientific">Racocetra persica</name>
    <dbReference type="NCBI Taxonomy" id="160502"/>
    <lineage>
        <taxon>Eukaryota</taxon>
        <taxon>Fungi</taxon>
        <taxon>Fungi incertae sedis</taxon>
        <taxon>Mucoromycota</taxon>
        <taxon>Glomeromycotina</taxon>
        <taxon>Glomeromycetes</taxon>
        <taxon>Diversisporales</taxon>
        <taxon>Gigasporaceae</taxon>
        <taxon>Racocetra</taxon>
    </lineage>
</organism>
<feature type="non-terminal residue" evidence="1">
    <location>
        <position position="1"/>
    </location>
</feature>